<comment type="caution">
    <text evidence="2">The sequence shown here is derived from an EMBL/GenBank/DDBJ whole genome shotgun (WGS) entry which is preliminary data.</text>
</comment>
<evidence type="ECO:0000313" key="3">
    <source>
        <dbReference type="Proteomes" id="UP000827092"/>
    </source>
</evidence>
<evidence type="ECO:0000256" key="1">
    <source>
        <dbReference type="SAM" id="MobiDB-lite"/>
    </source>
</evidence>
<gene>
    <name evidence="2" type="ORF">JTE90_020004</name>
</gene>
<accession>A0AAV6TFF5</accession>
<feature type="region of interest" description="Disordered" evidence="1">
    <location>
        <begin position="79"/>
        <end position="103"/>
    </location>
</feature>
<dbReference type="AlphaFoldDB" id="A0AAV6TFF5"/>
<dbReference type="EMBL" id="JAFNEN010005210">
    <property type="protein sequence ID" value="KAG8170562.1"/>
    <property type="molecule type" value="Genomic_DNA"/>
</dbReference>
<keyword evidence="3" id="KW-1185">Reference proteome</keyword>
<name>A0AAV6TFF5_9ARAC</name>
<sequence length="136" mass="14222">MSARIGRLNRAFGGFIPQRQFCLPKVAHWALSSCLVRLQSLQGGLLTHLKVWIEPLGPPPECPLAYVLSGHSIHHLSGSQRGRSKLATSTSGNAAGSGCAPPAKGKGIPNAAPTSAGLYFHFAAGLIQGPIDSRTC</sequence>
<proteinExistence type="predicted"/>
<protein>
    <submittedName>
        <fullName evidence="2">Uncharacterized protein</fullName>
    </submittedName>
</protein>
<organism evidence="2 3">
    <name type="scientific">Oedothorax gibbosus</name>
    <dbReference type="NCBI Taxonomy" id="931172"/>
    <lineage>
        <taxon>Eukaryota</taxon>
        <taxon>Metazoa</taxon>
        <taxon>Ecdysozoa</taxon>
        <taxon>Arthropoda</taxon>
        <taxon>Chelicerata</taxon>
        <taxon>Arachnida</taxon>
        <taxon>Araneae</taxon>
        <taxon>Araneomorphae</taxon>
        <taxon>Entelegynae</taxon>
        <taxon>Araneoidea</taxon>
        <taxon>Linyphiidae</taxon>
        <taxon>Erigoninae</taxon>
        <taxon>Oedothorax</taxon>
    </lineage>
</organism>
<reference evidence="2 3" key="1">
    <citation type="journal article" date="2022" name="Nat. Ecol. Evol.">
        <title>A masculinizing supergene underlies an exaggerated male reproductive morph in a spider.</title>
        <authorList>
            <person name="Hendrickx F."/>
            <person name="De Corte Z."/>
            <person name="Sonet G."/>
            <person name="Van Belleghem S.M."/>
            <person name="Kostlbacher S."/>
            <person name="Vangestel C."/>
        </authorList>
    </citation>
    <scope>NUCLEOTIDE SEQUENCE [LARGE SCALE GENOMIC DNA]</scope>
    <source>
        <strain evidence="2">W744_W776</strain>
    </source>
</reference>
<dbReference type="Proteomes" id="UP000827092">
    <property type="component" value="Unassembled WGS sequence"/>
</dbReference>
<evidence type="ECO:0000313" key="2">
    <source>
        <dbReference type="EMBL" id="KAG8170562.1"/>
    </source>
</evidence>